<dbReference type="InterPro" id="IPR029510">
    <property type="entry name" value="Ald_DH_CS_GLU"/>
</dbReference>
<evidence type="ECO:0000256" key="5">
    <source>
        <dbReference type="RuleBase" id="RU003345"/>
    </source>
</evidence>
<evidence type="ECO:0000313" key="8">
    <source>
        <dbReference type="Proteomes" id="UP000199391"/>
    </source>
</evidence>
<dbReference type="InterPro" id="IPR016161">
    <property type="entry name" value="Ald_DH/histidinol_DH"/>
</dbReference>
<protein>
    <submittedName>
        <fullName evidence="7">Benzaldehyde dehydrogenase (NAD+)</fullName>
    </submittedName>
</protein>
<evidence type="ECO:0000256" key="2">
    <source>
        <dbReference type="ARBA" id="ARBA00023002"/>
    </source>
</evidence>
<dbReference type="OrthoDB" id="6187633at2"/>
<dbReference type="SUPFAM" id="SSF53720">
    <property type="entry name" value="ALDH-like"/>
    <property type="match status" value="1"/>
</dbReference>
<accession>A0A1I7L723</accession>
<sequence length="491" mass="51477">MNAIVKDNTAAHAWDGKLYSDGWREPGGGTAPVLEPATGQVLARAGVGSTEDVARAVASAAAAQPAWAAMPFNRRAAIMREAARLLRERAAEFNYWNIRECGSIPAKAEFELDASCEQLDMAAALPMQPDGLLFPSAMPGRRNQWRQVPIGVVGVIAPWNFPLLLALRSVAPALALGNAVVLKPDQQSAVCGGLLLAQLFEDAGLPPGVLHVLPGGAETGDALVRHPDSGMISFTGSTAVGRAIGQICGQMLKKVALELGGNNAIIVLDDADIDAASSSGAWGAFLHQGQICMQAGRHLVHRSVAERYAEKLAERAARLVVGDPHAGPVHLGPLINGRQCERIHRIVQDSVRAGATLLSGGTHEGLFYRPTVLAGVTSAMPAFSEEIFGPVAPITVFGDDDEAVALANSSAYGLAAAIHSRSVARAGALAQRLRSGMVHINDQTVNNEFQVPFGGMGASGNGGRFGGPANAHEFTQSQWISVLDQPIAYPF</sequence>
<feature type="active site" evidence="4">
    <location>
        <position position="258"/>
    </location>
</feature>
<dbReference type="Gene3D" id="3.40.309.10">
    <property type="entry name" value="Aldehyde Dehydrogenase, Chain A, domain 2"/>
    <property type="match status" value="1"/>
</dbReference>
<dbReference type="InterPro" id="IPR016163">
    <property type="entry name" value="Ald_DH_C"/>
</dbReference>
<dbReference type="InterPro" id="IPR015590">
    <property type="entry name" value="Aldehyde_DH_dom"/>
</dbReference>
<keyword evidence="2 5" id="KW-0560">Oxidoreductase</keyword>
<keyword evidence="3" id="KW-0520">NAD</keyword>
<dbReference type="RefSeq" id="WP_093557791.1">
    <property type="nucleotide sequence ID" value="NZ_FPBO01000024.1"/>
</dbReference>
<evidence type="ECO:0000256" key="1">
    <source>
        <dbReference type="ARBA" id="ARBA00009986"/>
    </source>
</evidence>
<dbReference type="Gene3D" id="3.40.605.10">
    <property type="entry name" value="Aldehyde Dehydrogenase, Chain A, domain 1"/>
    <property type="match status" value="1"/>
</dbReference>
<keyword evidence="8" id="KW-1185">Reference proteome</keyword>
<comment type="similarity">
    <text evidence="1 5">Belongs to the aldehyde dehydrogenase family.</text>
</comment>
<proteinExistence type="inferred from homology"/>
<dbReference type="STRING" id="1035707.SAMN05216552_102414"/>
<evidence type="ECO:0000259" key="6">
    <source>
        <dbReference type="Pfam" id="PF00171"/>
    </source>
</evidence>
<evidence type="ECO:0000313" key="7">
    <source>
        <dbReference type="EMBL" id="SFV05521.1"/>
    </source>
</evidence>
<gene>
    <name evidence="7" type="ORF">SAMN05216552_102414</name>
</gene>
<dbReference type="Pfam" id="PF00171">
    <property type="entry name" value="Aldedh"/>
    <property type="match status" value="1"/>
</dbReference>
<evidence type="ECO:0000256" key="3">
    <source>
        <dbReference type="ARBA" id="ARBA00023027"/>
    </source>
</evidence>
<dbReference type="FunFam" id="3.40.605.10:FF:000007">
    <property type="entry name" value="NAD/NADP-dependent betaine aldehyde dehydrogenase"/>
    <property type="match status" value="1"/>
</dbReference>
<dbReference type="PANTHER" id="PTHR42986">
    <property type="entry name" value="BENZALDEHYDE DEHYDROGENASE YFMT"/>
    <property type="match status" value="1"/>
</dbReference>
<dbReference type="EMBL" id="FPBO01000024">
    <property type="protein sequence ID" value="SFV05521.1"/>
    <property type="molecule type" value="Genomic_DNA"/>
</dbReference>
<dbReference type="PANTHER" id="PTHR42986:SF1">
    <property type="entry name" value="BENZALDEHYDE DEHYDROGENASE YFMT"/>
    <property type="match status" value="1"/>
</dbReference>
<dbReference type="GO" id="GO:0016620">
    <property type="term" value="F:oxidoreductase activity, acting on the aldehyde or oxo group of donors, NAD or NADP as acceptor"/>
    <property type="evidence" value="ECO:0007669"/>
    <property type="project" value="InterPro"/>
</dbReference>
<evidence type="ECO:0000256" key="4">
    <source>
        <dbReference type="PROSITE-ProRule" id="PRU10007"/>
    </source>
</evidence>
<reference evidence="8" key="1">
    <citation type="submission" date="2016-10" db="EMBL/GenBank/DDBJ databases">
        <authorList>
            <person name="Varghese N."/>
            <person name="Submissions S."/>
        </authorList>
    </citation>
    <scope>NUCLEOTIDE SEQUENCE [LARGE SCALE GENOMIC DNA]</scope>
    <source>
        <strain evidence="8">CGMCC 1.11014</strain>
    </source>
</reference>
<feature type="domain" description="Aldehyde dehydrogenase" evidence="6">
    <location>
        <begin position="23"/>
        <end position="480"/>
    </location>
</feature>
<dbReference type="PROSITE" id="PS00687">
    <property type="entry name" value="ALDEHYDE_DEHYDR_GLU"/>
    <property type="match status" value="1"/>
</dbReference>
<dbReference type="FunFam" id="3.40.309.10:FF:000009">
    <property type="entry name" value="Aldehyde dehydrogenase A"/>
    <property type="match status" value="1"/>
</dbReference>
<dbReference type="Proteomes" id="UP000199391">
    <property type="component" value="Unassembled WGS sequence"/>
</dbReference>
<dbReference type="InterPro" id="IPR016162">
    <property type="entry name" value="Ald_DH_N"/>
</dbReference>
<dbReference type="AlphaFoldDB" id="A0A1I7L723"/>
<organism evidence="7 8">
    <name type="scientific">Pseudoduganella namucuonensis</name>
    <dbReference type="NCBI Taxonomy" id="1035707"/>
    <lineage>
        <taxon>Bacteria</taxon>
        <taxon>Pseudomonadati</taxon>
        <taxon>Pseudomonadota</taxon>
        <taxon>Betaproteobacteria</taxon>
        <taxon>Burkholderiales</taxon>
        <taxon>Oxalobacteraceae</taxon>
        <taxon>Telluria group</taxon>
        <taxon>Pseudoduganella</taxon>
    </lineage>
</organism>
<dbReference type="CDD" id="cd07152">
    <property type="entry name" value="ALDH_BenzADH"/>
    <property type="match status" value="1"/>
</dbReference>
<name>A0A1I7L723_9BURK</name>